<dbReference type="GO" id="GO:0005634">
    <property type="term" value="C:nucleus"/>
    <property type="evidence" value="ECO:0007669"/>
    <property type="project" value="TreeGrafter"/>
</dbReference>
<reference evidence="3 4" key="1">
    <citation type="submission" date="2017-06" db="EMBL/GenBank/DDBJ databases">
        <title>A platform for efficient transgenesis in Macrostomum lignano, a flatworm model organism for stem cell research.</title>
        <authorList>
            <person name="Berezikov E."/>
        </authorList>
    </citation>
    <scope>NUCLEOTIDE SEQUENCE [LARGE SCALE GENOMIC DNA]</scope>
    <source>
        <strain evidence="3">DV1</strain>
        <tissue evidence="3">Whole organism</tissue>
    </source>
</reference>
<organism evidence="3 4">
    <name type="scientific">Macrostomum lignano</name>
    <dbReference type="NCBI Taxonomy" id="282301"/>
    <lineage>
        <taxon>Eukaryota</taxon>
        <taxon>Metazoa</taxon>
        <taxon>Spiralia</taxon>
        <taxon>Lophotrochozoa</taxon>
        <taxon>Platyhelminthes</taxon>
        <taxon>Rhabditophora</taxon>
        <taxon>Macrostomorpha</taxon>
        <taxon>Macrostomida</taxon>
        <taxon>Macrostomidae</taxon>
        <taxon>Macrostomum</taxon>
    </lineage>
</organism>
<keyword evidence="1" id="KW-0808">Transferase</keyword>
<dbReference type="GO" id="GO:1990404">
    <property type="term" value="F:NAD+-protein mono-ADP-ribosyltransferase activity"/>
    <property type="evidence" value="ECO:0007669"/>
    <property type="project" value="TreeGrafter"/>
</dbReference>
<dbReference type="InterPro" id="IPR012317">
    <property type="entry name" value="Poly(ADP-ribose)pol_cat_dom"/>
</dbReference>
<dbReference type="AlphaFoldDB" id="A0A267F1M7"/>
<dbReference type="Proteomes" id="UP000215902">
    <property type="component" value="Unassembled WGS sequence"/>
</dbReference>
<evidence type="ECO:0000256" key="1">
    <source>
        <dbReference type="RuleBase" id="RU362114"/>
    </source>
</evidence>
<keyword evidence="1" id="KW-0520">NAD</keyword>
<dbReference type="GO" id="GO:0003950">
    <property type="term" value="F:NAD+ poly-ADP-ribosyltransferase activity"/>
    <property type="evidence" value="ECO:0007669"/>
    <property type="project" value="UniProtKB-UniRule"/>
</dbReference>
<dbReference type="PROSITE" id="PS51059">
    <property type="entry name" value="PARP_CATALYTIC"/>
    <property type="match status" value="1"/>
</dbReference>
<dbReference type="STRING" id="282301.A0A267F1M7"/>
<comment type="caution">
    <text evidence="3">The sequence shown here is derived from an EMBL/GenBank/DDBJ whole genome shotgun (WGS) entry which is preliminary data.</text>
</comment>
<accession>A0A267F1M7</accession>
<proteinExistence type="predicted"/>
<evidence type="ECO:0000313" key="3">
    <source>
        <dbReference type="EMBL" id="PAA67690.1"/>
    </source>
</evidence>
<keyword evidence="4" id="KW-1185">Reference proteome</keyword>
<dbReference type="EMBL" id="NIVC01001462">
    <property type="protein sequence ID" value="PAA67690.1"/>
    <property type="molecule type" value="Genomic_DNA"/>
</dbReference>
<dbReference type="Pfam" id="PF00644">
    <property type="entry name" value="PARP"/>
    <property type="match status" value="1"/>
</dbReference>
<sequence>MKRIPLKKNDDNTAPEYFKVRDRVRRYTRDEHNVRLQILRIEKIENQVLDRRLHDVSKRMHLRNCKPELLIHGTQTRYVEQMIRDGFSYQRKGLFGQGFYFYTDSSKAARGCGRDTTKCLLLCDVQLGNTMAMKSADRSLNLSRIKSAGFDSVYGVRGTKESGGVFNDEYVVFRSEQIAPRYLVWFTSKL</sequence>
<evidence type="ECO:0000259" key="2">
    <source>
        <dbReference type="PROSITE" id="PS51059"/>
    </source>
</evidence>
<gene>
    <name evidence="3" type="ORF">BOX15_Mlig019404g1</name>
</gene>
<dbReference type="PANTHER" id="PTHR45740:SF2">
    <property type="entry name" value="POLY [ADP-RIBOSE] POLYMERASE"/>
    <property type="match status" value="1"/>
</dbReference>
<dbReference type="PANTHER" id="PTHR45740">
    <property type="entry name" value="POLY [ADP-RIBOSE] POLYMERASE"/>
    <property type="match status" value="1"/>
</dbReference>
<keyword evidence="1" id="KW-0328">Glycosyltransferase</keyword>
<name>A0A267F1M7_9PLAT</name>
<dbReference type="SUPFAM" id="SSF56399">
    <property type="entry name" value="ADP-ribosylation"/>
    <property type="match status" value="1"/>
</dbReference>
<feature type="domain" description="PARP catalytic" evidence="2">
    <location>
        <begin position="1"/>
        <end position="190"/>
    </location>
</feature>
<protein>
    <recommendedName>
        <fullName evidence="1">Poly [ADP-ribose] polymerase</fullName>
        <shortName evidence="1">PARP</shortName>
        <ecNumber evidence="1">2.4.2.-</ecNumber>
    </recommendedName>
</protein>
<dbReference type="OrthoDB" id="6133115at2759"/>
<dbReference type="Gene3D" id="3.90.228.10">
    <property type="match status" value="1"/>
</dbReference>
<dbReference type="InterPro" id="IPR051712">
    <property type="entry name" value="ARTD-AVP"/>
</dbReference>
<evidence type="ECO:0000313" key="4">
    <source>
        <dbReference type="Proteomes" id="UP000215902"/>
    </source>
</evidence>
<dbReference type="EC" id="2.4.2.-" evidence="1"/>